<evidence type="ECO:0000256" key="1">
    <source>
        <dbReference type="SAM" id="MobiDB-lite"/>
    </source>
</evidence>
<dbReference type="EMBL" id="BMMS01000052">
    <property type="protein sequence ID" value="GGP00107.1"/>
    <property type="molecule type" value="Genomic_DNA"/>
</dbReference>
<organism evidence="2 3">
    <name type="scientific">Wenjunlia tyrosinilytica</name>
    <dbReference type="NCBI Taxonomy" id="1544741"/>
    <lineage>
        <taxon>Bacteria</taxon>
        <taxon>Bacillati</taxon>
        <taxon>Actinomycetota</taxon>
        <taxon>Actinomycetes</taxon>
        <taxon>Kitasatosporales</taxon>
        <taxon>Streptomycetaceae</taxon>
        <taxon>Wenjunlia</taxon>
    </lineage>
</organism>
<dbReference type="Proteomes" id="UP000641932">
    <property type="component" value="Unassembled WGS sequence"/>
</dbReference>
<proteinExistence type="predicted"/>
<reference evidence="2" key="1">
    <citation type="journal article" date="2014" name="Int. J. Syst. Evol. Microbiol.">
        <title>Complete genome sequence of Corynebacterium casei LMG S-19264T (=DSM 44701T), isolated from a smear-ripened cheese.</title>
        <authorList>
            <consortium name="US DOE Joint Genome Institute (JGI-PGF)"/>
            <person name="Walter F."/>
            <person name="Albersmeier A."/>
            <person name="Kalinowski J."/>
            <person name="Ruckert C."/>
        </authorList>
    </citation>
    <scope>NUCLEOTIDE SEQUENCE</scope>
    <source>
        <strain evidence="2">CGMCC 4.7201</strain>
    </source>
</reference>
<evidence type="ECO:0000313" key="3">
    <source>
        <dbReference type="Proteomes" id="UP000641932"/>
    </source>
</evidence>
<keyword evidence="3" id="KW-1185">Reference proteome</keyword>
<name>A0A918E1E5_9ACTN</name>
<protein>
    <submittedName>
        <fullName evidence="2">Uncharacterized protein</fullName>
    </submittedName>
</protein>
<reference evidence="2" key="2">
    <citation type="submission" date="2020-09" db="EMBL/GenBank/DDBJ databases">
        <authorList>
            <person name="Sun Q."/>
            <person name="Zhou Y."/>
        </authorList>
    </citation>
    <scope>NUCLEOTIDE SEQUENCE</scope>
    <source>
        <strain evidence="2">CGMCC 4.7201</strain>
    </source>
</reference>
<evidence type="ECO:0000313" key="2">
    <source>
        <dbReference type="EMBL" id="GGP00107.1"/>
    </source>
</evidence>
<sequence>MGGLADESGEASDAAGGALVEVGGVAGEGAGFVLLEVEVVFDVGDDVAEGLALAVAGGEGPQSMRVARPASWAPLTPVKRGVSGRLASTFVSPFCVPWTKKTLAAIKPRSELLAAFLMACILSMQAAHRGEPGEEHRGVMIAPPAAGGAIAATPWAGAGRGGRRPGSRRGLGR</sequence>
<feature type="region of interest" description="Disordered" evidence="1">
    <location>
        <begin position="152"/>
        <end position="173"/>
    </location>
</feature>
<comment type="caution">
    <text evidence="2">The sequence shown here is derived from an EMBL/GenBank/DDBJ whole genome shotgun (WGS) entry which is preliminary data.</text>
</comment>
<feature type="compositionally biased region" description="Basic residues" evidence="1">
    <location>
        <begin position="161"/>
        <end position="173"/>
    </location>
</feature>
<gene>
    <name evidence="2" type="ORF">GCM10012280_68090</name>
</gene>
<accession>A0A918E1E5</accession>
<dbReference type="AlphaFoldDB" id="A0A918E1E5"/>